<protein>
    <submittedName>
        <fullName evidence="1">Uncharacterized protein</fullName>
    </submittedName>
</protein>
<evidence type="ECO:0000313" key="1">
    <source>
        <dbReference type="EMBL" id="KAJ0398651.1"/>
    </source>
</evidence>
<comment type="caution">
    <text evidence="1">The sequence shown here is derived from an EMBL/GenBank/DDBJ whole genome shotgun (WGS) entry which is preliminary data.</text>
</comment>
<keyword evidence="2" id="KW-1185">Reference proteome</keyword>
<dbReference type="AlphaFoldDB" id="A0AAD5M8Q2"/>
<evidence type="ECO:0000313" key="2">
    <source>
        <dbReference type="Proteomes" id="UP001209570"/>
    </source>
</evidence>
<gene>
    <name evidence="1" type="ORF">P43SY_009946</name>
</gene>
<organism evidence="1 2">
    <name type="scientific">Pythium insidiosum</name>
    <name type="common">Pythiosis disease agent</name>
    <dbReference type="NCBI Taxonomy" id="114742"/>
    <lineage>
        <taxon>Eukaryota</taxon>
        <taxon>Sar</taxon>
        <taxon>Stramenopiles</taxon>
        <taxon>Oomycota</taxon>
        <taxon>Peronosporomycetes</taxon>
        <taxon>Pythiales</taxon>
        <taxon>Pythiaceae</taxon>
        <taxon>Pythium</taxon>
    </lineage>
</organism>
<proteinExistence type="predicted"/>
<reference evidence="1" key="1">
    <citation type="submission" date="2021-12" db="EMBL/GenBank/DDBJ databases">
        <title>Prjna785345.</title>
        <authorList>
            <person name="Rujirawat T."/>
            <person name="Krajaejun T."/>
        </authorList>
    </citation>
    <scope>NUCLEOTIDE SEQUENCE</scope>
    <source>
        <strain evidence="1">Pi057C3</strain>
    </source>
</reference>
<dbReference type="EMBL" id="JAKCXM010000208">
    <property type="protein sequence ID" value="KAJ0398651.1"/>
    <property type="molecule type" value="Genomic_DNA"/>
</dbReference>
<name>A0AAD5M8Q2_PYTIN</name>
<accession>A0AAD5M8Q2</accession>
<sequence length="399" mass="45793">MDLDAGDEVHHELLSLYCETVEAVDDGAIAWSPRPKECTLPASPLRFDIVRTGAGSPASVDATSETLDAQSMKKIKRNARDRVRMLMKRDSIDRMRQLVRELEAKKQALMDQQRSSLATNTARQEYLDIVQQIELLHVENNALYDQIRERDLFRNMIQILKLEFRTAEDIITPTPFPLLEFDEAKECVAKAQQQVISAYHENLRRRSVSTARIFGWSDFRCKSGTSISFAVRRTFVHSSLEDLAERTWQVLSSDVTMHTIVPTPLECEFTVRQVISDDAVVIDRRTRDPRVPDRRVVRTAYLSVRGRDETGGRFVAMKTLDDPRMQLVLSDSELWCDIFYWFYFTKATGKYGEECTTVEFGGSSCYMSEDIARYWVAELVFVAIRWETAVVAPVFITAT</sequence>
<dbReference type="Proteomes" id="UP001209570">
    <property type="component" value="Unassembled WGS sequence"/>
</dbReference>